<name>A0A3L6T2T2_PANMI</name>
<gene>
    <name evidence="2" type="ORF">C2845_PM05G22610</name>
</gene>
<comment type="caution">
    <text evidence="2">The sequence shown here is derived from an EMBL/GenBank/DDBJ whole genome shotgun (WGS) entry which is preliminary data.</text>
</comment>
<feature type="region of interest" description="Disordered" evidence="1">
    <location>
        <begin position="1"/>
        <end position="41"/>
    </location>
</feature>
<dbReference type="Proteomes" id="UP000275267">
    <property type="component" value="Unassembled WGS sequence"/>
</dbReference>
<proteinExistence type="predicted"/>
<dbReference type="OrthoDB" id="690108at2759"/>
<evidence type="ECO:0000313" key="3">
    <source>
        <dbReference type="Proteomes" id="UP000275267"/>
    </source>
</evidence>
<protein>
    <recommendedName>
        <fullName evidence="4">F-box domain-containing protein</fullName>
    </recommendedName>
</protein>
<feature type="compositionally biased region" description="Basic residues" evidence="1">
    <location>
        <begin position="1"/>
        <end position="11"/>
    </location>
</feature>
<dbReference type="EMBL" id="PQIB02000003">
    <property type="protein sequence ID" value="RLN30165.1"/>
    <property type="molecule type" value="Genomic_DNA"/>
</dbReference>
<sequence>MQLRSGRRHGPARPPAPGGQRRHGRPPRCPEAAGGGGVEEDRISSLPDDLILAVLVRLGCVEEAALTSVLARRWRGLWTQLPELVFVDWTCLKLRSIEAALAQVTRPALDSLCIALELDGEAGGRVSSLLRDVGERLSPKEVSIFLQGMVEGEDINLPCFRTTTYLDLCQNGVDLALPPPGSKFEALTQLVLDAWTISFADLIPMCPSLRHLDVTDLMFGEVTVHSTSLEKLNVTSAKGEDGLWLFDISAPLLKEASFDIKAVPDLSVSFAAPMVKKFSWSCEFDFEDDDIDAVGLPCMRLSSLDYSMRRGVRQLCLRIVYLASSNEAGDFTSKRGGERSSAQDYQVLGKMWV</sequence>
<dbReference type="PANTHER" id="PTHR34709">
    <property type="entry name" value="OS10G0396666 PROTEIN"/>
    <property type="match status" value="1"/>
</dbReference>
<keyword evidence="3" id="KW-1185">Reference proteome</keyword>
<accession>A0A3L6T2T2</accession>
<dbReference type="SUPFAM" id="SSF52047">
    <property type="entry name" value="RNI-like"/>
    <property type="match status" value="1"/>
</dbReference>
<dbReference type="SUPFAM" id="SSF81383">
    <property type="entry name" value="F-box domain"/>
    <property type="match status" value="1"/>
</dbReference>
<dbReference type="PANTHER" id="PTHR34709:SF25">
    <property type="entry name" value="OS06G0688400 PROTEIN"/>
    <property type="match status" value="1"/>
</dbReference>
<evidence type="ECO:0008006" key="4">
    <source>
        <dbReference type="Google" id="ProtNLM"/>
    </source>
</evidence>
<organism evidence="2 3">
    <name type="scientific">Panicum miliaceum</name>
    <name type="common">Proso millet</name>
    <name type="synonym">Broomcorn millet</name>
    <dbReference type="NCBI Taxonomy" id="4540"/>
    <lineage>
        <taxon>Eukaryota</taxon>
        <taxon>Viridiplantae</taxon>
        <taxon>Streptophyta</taxon>
        <taxon>Embryophyta</taxon>
        <taxon>Tracheophyta</taxon>
        <taxon>Spermatophyta</taxon>
        <taxon>Magnoliopsida</taxon>
        <taxon>Liliopsida</taxon>
        <taxon>Poales</taxon>
        <taxon>Poaceae</taxon>
        <taxon>PACMAD clade</taxon>
        <taxon>Panicoideae</taxon>
        <taxon>Panicodae</taxon>
        <taxon>Paniceae</taxon>
        <taxon>Panicinae</taxon>
        <taxon>Panicum</taxon>
        <taxon>Panicum sect. Panicum</taxon>
    </lineage>
</organism>
<dbReference type="InterPro" id="IPR055312">
    <property type="entry name" value="FBL15-like"/>
</dbReference>
<dbReference type="AlphaFoldDB" id="A0A3L6T2T2"/>
<evidence type="ECO:0000256" key="1">
    <source>
        <dbReference type="SAM" id="MobiDB-lite"/>
    </source>
</evidence>
<dbReference type="Gene3D" id="3.80.10.10">
    <property type="entry name" value="Ribonuclease Inhibitor"/>
    <property type="match status" value="1"/>
</dbReference>
<dbReference type="InterPro" id="IPR032675">
    <property type="entry name" value="LRR_dom_sf"/>
</dbReference>
<reference evidence="3" key="1">
    <citation type="journal article" date="2019" name="Nat. Commun.">
        <title>The genome of broomcorn millet.</title>
        <authorList>
            <person name="Zou C."/>
            <person name="Miki D."/>
            <person name="Li D."/>
            <person name="Tang Q."/>
            <person name="Xiao L."/>
            <person name="Rajput S."/>
            <person name="Deng P."/>
            <person name="Jia W."/>
            <person name="Huang R."/>
            <person name="Zhang M."/>
            <person name="Sun Y."/>
            <person name="Hu J."/>
            <person name="Fu X."/>
            <person name="Schnable P.S."/>
            <person name="Li F."/>
            <person name="Zhang H."/>
            <person name="Feng B."/>
            <person name="Zhu X."/>
            <person name="Liu R."/>
            <person name="Schnable J.C."/>
            <person name="Zhu J.-K."/>
            <person name="Zhang H."/>
        </authorList>
    </citation>
    <scope>NUCLEOTIDE SEQUENCE [LARGE SCALE GENOMIC DNA]</scope>
</reference>
<dbReference type="InterPro" id="IPR036047">
    <property type="entry name" value="F-box-like_dom_sf"/>
</dbReference>
<evidence type="ECO:0000313" key="2">
    <source>
        <dbReference type="EMBL" id="RLN30165.1"/>
    </source>
</evidence>